<dbReference type="GO" id="GO:0030261">
    <property type="term" value="P:chromosome condensation"/>
    <property type="evidence" value="ECO:0007669"/>
    <property type="project" value="InterPro"/>
</dbReference>
<feature type="domain" description="SMC hinge" evidence="8">
    <location>
        <begin position="521"/>
        <end position="637"/>
    </location>
</feature>
<dbReference type="FunFam" id="3.40.50.300:FF:000901">
    <property type="entry name" value="Chromosome partition protein Smc"/>
    <property type="match status" value="1"/>
</dbReference>
<dbReference type="InterPro" id="IPR024704">
    <property type="entry name" value="SMC"/>
</dbReference>
<dbReference type="SUPFAM" id="SSF57997">
    <property type="entry name" value="Tropomyosin"/>
    <property type="match status" value="1"/>
</dbReference>
<comment type="domain">
    <text evidence="7">Contains large globular domains required for ATP hydrolysis at each terminus and a third globular domain forming a flexible hinge near the middle of the molecule. These domains are separated by coiled-coil structures.</text>
</comment>
<dbReference type="EMBL" id="BLYI01000043">
    <property type="protein sequence ID" value="GFO85574.1"/>
    <property type="molecule type" value="Genomic_DNA"/>
</dbReference>
<evidence type="ECO:0000256" key="5">
    <source>
        <dbReference type="ARBA" id="ARBA00023054"/>
    </source>
</evidence>
<dbReference type="InterPro" id="IPR027417">
    <property type="entry name" value="P-loop_NTPase"/>
</dbReference>
<dbReference type="Proteomes" id="UP000613208">
    <property type="component" value="Unassembled WGS sequence"/>
</dbReference>
<dbReference type="FunFam" id="3.40.50.300:FF:000984">
    <property type="entry name" value="Chromosome partition protein Smc"/>
    <property type="match status" value="1"/>
</dbReference>
<dbReference type="Pfam" id="PF02463">
    <property type="entry name" value="SMC_N"/>
    <property type="match status" value="1"/>
</dbReference>
<dbReference type="PIRSF" id="PIRSF005719">
    <property type="entry name" value="SMC"/>
    <property type="match status" value="1"/>
</dbReference>
<comment type="similarity">
    <text evidence="7">Belongs to the SMC family.</text>
</comment>
<keyword evidence="2 7" id="KW-0963">Cytoplasm</keyword>
<gene>
    <name evidence="7 9" type="primary">smc</name>
    <name evidence="9" type="ORF">ANBU17_19210</name>
</gene>
<dbReference type="GO" id="GO:0006260">
    <property type="term" value="P:DNA replication"/>
    <property type="evidence" value="ECO:0007669"/>
    <property type="project" value="UniProtKB-UniRule"/>
</dbReference>
<organism evidence="9 10">
    <name type="scientific">Anaerostipes butyraticus</name>
    <dbReference type="NCBI Taxonomy" id="645466"/>
    <lineage>
        <taxon>Bacteria</taxon>
        <taxon>Bacillati</taxon>
        <taxon>Bacillota</taxon>
        <taxon>Clostridia</taxon>
        <taxon>Lachnospirales</taxon>
        <taxon>Lachnospiraceae</taxon>
        <taxon>Anaerostipes</taxon>
    </lineage>
</organism>
<sequence>MYLKSIEVNGFKSFAHKMVFKFEHGITGIVGPNGSGKSNVADAVRWVLGEQSAKQLRGSKMEDVIFSGTELRKPMGSAYVAITMDNGDGSLPIPFEEVTVARRVYRSGESEYLMNGSPCRRKDIVELFFDTGVGKEGYSIIGQGQIDQILSGKPEERRELFDEAAGIVKYKKNKIETQKSLEAERENLIRVNDILSELERQIGPLEKQSEKARKYLLLRDKLKEKDSLLFLMENRRLSDELKSLETKIEIAENDLKDANERIEKAKKRYEQEDAELNQLKDEISRLTEEISDEKVQKQRREGEIKVLEEQIHTEKIREDHFRSNQERLTGEIDEKRRELNQLQEETAEIRRRFEEAQAERIEKESKLAFYQKEMQDLSEELAALEQRMQSFSDRQMEMAGKLERFQTVEEQLQVRIQSLEEQKKQLEKEAGQNEAERIKIQDEIKKFSEQKIELEKQLKKQKEIQAQAENRREDAVHAISVQKEKYHRAQSNYETLRNMAERYDGYGFGIKKIMEQKSRIPGIIGVVSDIIKVEQKYEAAIETALGGSIQNIVTDTQQTAKDLIGFLRRNRFGRVTFLPLNAVKGRSFSRPEALKEKGVVGIASQLASYDERYRDLFASLLGQVLVVETMDAGIAIANKYHHSLRIVTMEGDSLNRGGSMSGGAFKNKGNLLGRNREVKELENRLNRLAAELKKAEDAKEGYDSEIDSIRKECAKIQQKIQEISMEQHAGEISLSAAAAKKQDYEKQKQNLTEQIETLRHEKNMAKDDASDLLTQKSDLEISSQEDEENIRKISRKLEETKETAENQARSIGEMHLKTNQLKQQMEFAQSNYDRVGFELEKLEADQEKNQKEFQSVKETAGDFWKKIEHLKNEIAEEIREIRKKEETLIRQKEQEKLKSESYRDILREREELVERAGAMDKERYRLTSAREKQKEKQKELLDYMWDTYEVTYHQLKETMTEEPKESLSRIKEDIVAVKGEIRALGPVNVNAVEEYKEVAERYEFLLAQKEDVVKAEKHLNGLMKELEESMRKQFDEKFKDIQRMFQRVFVELFGGGTAKLELTDEDILESGIRITAQPPGKKLQNMMQLSGGEKALTAIALLFAIQNLKPSPFCLLDEIEAALDDSNVKRFAQYLHKLSRETQFIVITHRRGTMMAADVLYGITMQEKGVSTQVSVNLIENDLDE</sequence>
<dbReference type="GO" id="GO:0007062">
    <property type="term" value="P:sister chromatid cohesion"/>
    <property type="evidence" value="ECO:0007669"/>
    <property type="project" value="InterPro"/>
</dbReference>
<accession>A0A916QBS2</accession>
<comment type="subcellular location">
    <subcellularLocation>
        <location evidence="1 7">Cytoplasm</location>
    </subcellularLocation>
</comment>
<keyword evidence="10" id="KW-1185">Reference proteome</keyword>
<comment type="caution">
    <text evidence="9">The sequence shown here is derived from an EMBL/GenBank/DDBJ whole genome shotgun (WGS) entry which is preliminary data.</text>
</comment>
<dbReference type="GO" id="GO:0005694">
    <property type="term" value="C:chromosome"/>
    <property type="evidence" value="ECO:0007669"/>
    <property type="project" value="InterPro"/>
</dbReference>
<dbReference type="InterPro" id="IPR003395">
    <property type="entry name" value="RecF/RecN/SMC_N"/>
</dbReference>
<dbReference type="Gene3D" id="1.10.287.1490">
    <property type="match status" value="1"/>
</dbReference>
<reference evidence="9" key="1">
    <citation type="submission" date="2020-06" db="EMBL/GenBank/DDBJ databases">
        <title>Characterization of fructooligosaccharide metabolism and fructooligosaccharide-degrading enzymes in human commensal butyrate producers.</title>
        <authorList>
            <person name="Tanno H."/>
            <person name="Fujii T."/>
            <person name="Hirano K."/>
            <person name="Maeno S."/>
            <person name="Tonozuka T."/>
            <person name="Sakamoto M."/>
            <person name="Ohkuma M."/>
            <person name="Tochio T."/>
            <person name="Endo A."/>
        </authorList>
    </citation>
    <scope>NUCLEOTIDE SEQUENCE</scope>
    <source>
        <strain evidence="9">JCM 17466</strain>
    </source>
</reference>
<dbReference type="InterPro" id="IPR036277">
    <property type="entry name" value="SMC_hinge_sf"/>
</dbReference>
<keyword evidence="5 7" id="KW-0175">Coiled coil</keyword>
<dbReference type="AlphaFoldDB" id="A0A916QBS2"/>
<dbReference type="CDD" id="cd03278">
    <property type="entry name" value="ABC_SMC_barmotin"/>
    <property type="match status" value="1"/>
</dbReference>
<dbReference type="HAMAP" id="MF_01894">
    <property type="entry name" value="Smc_prok"/>
    <property type="match status" value="1"/>
</dbReference>
<evidence type="ECO:0000313" key="9">
    <source>
        <dbReference type="EMBL" id="GFO85574.1"/>
    </source>
</evidence>
<dbReference type="NCBIfam" id="TIGR02168">
    <property type="entry name" value="SMC_prok_B"/>
    <property type="match status" value="1"/>
</dbReference>
<comment type="subunit">
    <text evidence="7">Homodimer.</text>
</comment>
<evidence type="ECO:0000256" key="6">
    <source>
        <dbReference type="ARBA" id="ARBA00023125"/>
    </source>
</evidence>
<dbReference type="SUPFAM" id="SSF75553">
    <property type="entry name" value="Smc hinge domain"/>
    <property type="match status" value="1"/>
</dbReference>
<keyword evidence="4 7" id="KW-0067">ATP-binding</keyword>
<dbReference type="InterPro" id="IPR011890">
    <property type="entry name" value="SMC_prok"/>
</dbReference>
<dbReference type="GO" id="GO:0003677">
    <property type="term" value="F:DNA binding"/>
    <property type="evidence" value="ECO:0007669"/>
    <property type="project" value="UniProtKB-UniRule"/>
</dbReference>
<proteinExistence type="inferred from homology"/>
<dbReference type="GO" id="GO:0005524">
    <property type="term" value="F:ATP binding"/>
    <property type="evidence" value="ECO:0007669"/>
    <property type="project" value="UniProtKB-UniRule"/>
</dbReference>
<dbReference type="Gene3D" id="3.30.70.1620">
    <property type="match status" value="1"/>
</dbReference>
<keyword evidence="6 7" id="KW-0238">DNA-binding</keyword>
<dbReference type="GO" id="GO:0016887">
    <property type="term" value="F:ATP hydrolysis activity"/>
    <property type="evidence" value="ECO:0007669"/>
    <property type="project" value="InterPro"/>
</dbReference>
<dbReference type="SUPFAM" id="SSF52540">
    <property type="entry name" value="P-loop containing nucleoside triphosphate hydrolases"/>
    <property type="match status" value="1"/>
</dbReference>
<feature type="binding site" evidence="7">
    <location>
        <begin position="32"/>
        <end position="39"/>
    </location>
    <ligand>
        <name>ATP</name>
        <dbReference type="ChEBI" id="CHEBI:30616"/>
    </ligand>
</feature>
<evidence type="ECO:0000313" key="10">
    <source>
        <dbReference type="Proteomes" id="UP000613208"/>
    </source>
</evidence>
<feature type="coiled-coil region" evidence="7">
    <location>
        <begin position="167"/>
        <end position="474"/>
    </location>
</feature>
<dbReference type="Gene3D" id="3.40.50.300">
    <property type="entry name" value="P-loop containing nucleotide triphosphate hydrolases"/>
    <property type="match status" value="2"/>
</dbReference>
<dbReference type="GO" id="GO:0007059">
    <property type="term" value="P:chromosome segregation"/>
    <property type="evidence" value="ECO:0007669"/>
    <property type="project" value="UniProtKB-UniRule"/>
</dbReference>
<evidence type="ECO:0000259" key="8">
    <source>
        <dbReference type="SMART" id="SM00968"/>
    </source>
</evidence>
<dbReference type="Pfam" id="PF06470">
    <property type="entry name" value="SMC_hinge"/>
    <property type="match status" value="1"/>
</dbReference>
<feature type="coiled-coil region" evidence="7">
    <location>
        <begin position="671"/>
        <end position="898"/>
    </location>
</feature>
<dbReference type="SMART" id="SM00968">
    <property type="entry name" value="SMC_hinge"/>
    <property type="match status" value="1"/>
</dbReference>
<comment type="function">
    <text evidence="7">Required for chromosome condensation and partitioning.</text>
</comment>
<dbReference type="RefSeq" id="WP_201311276.1">
    <property type="nucleotide sequence ID" value="NZ_BLYI01000043.1"/>
</dbReference>
<dbReference type="PANTHER" id="PTHR43977">
    <property type="entry name" value="STRUCTURAL MAINTENANCE OF CHROMOSOMES PROTEIN 3"/>
    <property type="match status" value="1"/>
</dbReference>
<name>A0A916QBS2_9FIRM</name>
<evidence type="ECO:0000256" key="7">
    <source>
        <dbReference type="HAMAP-Rule" id="MF_01894"/>
    </source>
</evidence>
<protein>
    <recommendedName>
        <fullName evidence="7">Chromosome partition protein Smc</fullName>
    </recommendedName>
</protein>
<evidence type="ECO:0000256" key="3">
    <source>
        <dbReference type="ARBA" id="ARBA00022741"/>
    </source>
</evidence>
<evidence type="ECO:0000256" key="4">
    <source>
        <dbReference type="ARBA" id="ARBA00022840"/>
    </source>
</evidence>
<evidence type="ECO:0000256" key="2">
    <source>
        <dbReference type="ARBA" id="ARBA00022490"/>
    </source>
</evidence>
<keyword evidence="3 7" id="KW-0547">Nucleotide-binding</keyword>
<dbReference type="Gene3D" id="1.20.1060.20">
    <property type="match status" value="1"/>
</dbReference>
<dbReference type="GO" id="GO:0005737">
    <property type="term" value="C:cytoplasm"/>
    <property type="evidence" value="ECO:0007669"/>
    <property type="project" value="UniProtKB-SubCell"/>
</dbReference>
<dbReference type="InterPro" id="IPR010935">
    <property type="entry name" value="SMC_hinge"/>
</dbReference>
<evidence type="ECO:0000256" key="1">
    <source>
        <dbReference type="ARBA" id="ARBA00004496"/>
    </source>
</evidence>